<keyword evidence="16" id="KW-1185">Reference proteome</keyword>
<keyword evidence="4 14" id="KW-0663">Pyridoxal phosphate</keyword>
<dbReference type="InterPro" id="IPR043131">
    <property type="entry name" value="BCAT-like_N"/>
</dbReference>
<dbReference type="InterPro" id="IPR017824">
    <property type="entry name" value="Aminodeoxychorismate_lyase_IV"/>
</dbReference>
<dbReference type="Proteomes" id="UP000197019">
    <property type="component" value="Chromosome"/>
</dbReference>
<dbReference type="PANTHER" id="PTHR42743">
    <property type="entry name" value="AMINO-ACID AMINOTRANSFERASE"/>
    <property type="match status" value="1"/>
</dbReference>
<dbReference type="GO" id="GO:0008153">
    <property type="term" value="P:4-aminobenzoate biosynthetic process"/>
    <property type="evidence" value="ECO:0007669"/>
    <property type="project" value="UniProtKB-UniRule"/>
</dbReference>
<dbReference type="NCBIfam" id="NF004761">
    <property type="entry name" value="PRK06092.1"/>
    <property type="match status" value="1"/>
</dbReference>
<proteinExistence type="inferred from homology"/>
<dbReference type="EC" id="4.1.3.38" evidence="8 12"/>
<sequence length="282" mass="31199">MYLVNGSPSTTFDVADRGLHYGDGLFETIEIDRRQAVFLAQHLRRLQTGCQRLRLPVPDLHLLADEIASLCQAAPEHGQAVIKIIITRGVGGRGYRQPEPIQSSRILSLHPFPDYPDSFQEQGIAARFCQTRLGVSPALAGIKHLNRLEQVLARAEWSDTATQEGLLLNVDGHVIEGTMSNLFYVKDGVVYTALLTRSGVAGVVRGLVMELCRQQPLKLVEHDYTPAALLAADEVFLSNAIIGLWPVRQIDGHVFQVGVLTRHLQSQLRHLKALDREVGHAL</sequence>
<dbReference type="InterPro" id="IPR050571">
    <property type="entry name" value="Class-IV_PLP-Dep_Aminotrnsfr"/>
</dbReference>
<organism evidence="15 16">
    <name type="scientific">Methylovulum psychrotolerans</name>
    <dbReference type="NCBI Taxonomy" id="1704499"/>
    <lineage>
        <taxon>Bacteria</taxon>
        <taxon>Pseudomonadati</taxon>
        <taxon>Pseudomonadota</taxon>
        <taxon>Gammaproteobacteria</taxon>
        <taxon>Methylococcales</taxon>
        <taxon>Methylococcaceae</taxon>
        <taxon>Methylovulum</taxon>
    </lineage>
</organism>
<evidence type="ECO:0000256" key="13">
    <source>
        <dbReference type="RuleBase" id="RU004106"/>
    </source>
</evidence>
<evidence type="ECO:0000256" key="3">
    <source>
        <dbReference type="ARBA" id="ARBA00011738"/>
    </source>
</evidence>
<comment type="subunit">
    <text evidence="3">Homodimer.</text>
</comment>
<comment type="similarity">
    <text evidence="2 13">Belongs to the class-IV pyridoxal-phosphate-dependent aminotransferase family.</text>
</comment>
<evidence type="ECO:0000256" key="14">
    <source>
        <dbReference type="RuleBase" id="RU004516"/>
    </source>
</evidence>
<dbReference type="Pfam" id="PF01063">
    <property type="entry name" value="Aminotran_4"/>
    <property type="match status" value="1"/>
</dbReference>
<comment type="pathway">
    <text evidence="7">Cofactor biosynthesis; tetrahydrofolate biosynthesis; 4-aminobenzoate from chorismate: step 2/2.</text>
</comment>
<dbReference type="Gene3D" id="3.30.470.10">
    <property type="match status" value="1"/>
</dbReference>
<evidence type="ECO:0000256" key="6">
    <source>
        <dbReference type="ARBA" id="ARBA00023239"/>
    </source>
</evidence>
<dbReference type="KEGG" id="mpsy:CEK71_17185"/>
<dbReference type="GO" id="GO:0008696">
    <property type="term" value="F:4-amino-4-deoxychorismate lyase activity"/>
    <property type="evidence" value="ECO:0007669"/>
    <property type="project" value="UniProtKB-UniRule"/>
</dbReference>
<dbReference type="EMBL" id="CP022129">
    <property type="protein sequence ID" value="ASF47660.1"/>
    <property type="molecule type" value="Genomic_DNA"/>
</dbReference>
<evidence type="ECO:0000256" key="8">
    <source>
        <dbReference type="ARBA" id="ARBA00035676"/>
    </source>
</evidence>
<protein>
    <recommendedName>
        <fullName evidence="11 12">Aminodeoxychorismate lyase</fullName>
        <ecNumber evidence="8 12">4.1.3.38</ecNumber>
    </recommendedName>
</protein>
<keyword evidence="5" id="KW-0289">Folate biosynthesis</keyword>
<comment type="function">
    <text evidence="10">Involved in the biosynthesis of p-aminobenzoate (PABA), a precursor of tetrahydrofolate. Converts 4-amino-4-deoxychorismate into 4-aminobenzoate (PABA) and pyruvate.</text>
</comment>
<dbReference type="GO" id="GO:0030170">
    <property type="term" value="F:pyridoxal phosphate binding"/>
    <property type="evidence" value="ECO:0007669"/>
    <property type="project" value="InterPro"/>
</dbReference>
<reference evidence="15 16" key="1">
    <citation type="submission" date="2017-06" db="EMBL/GenBank/DDBJ databases">
        <title>Genome Sequencing of the methanotroph Methylovulum psychrotolerants str. HV10-M2 isolated from a high-altitude environment.</title>
        <authorList>
            <person name="Mateos-Rivera A."/>
        </authorList>
    </citation>
    <scope>NUCLEOTIDE SEQUENCE [LARGE SCALE GENOMIC DNA]</scope>
    <source>
        <strain evidence="15 16">HV10_M2</strain>
    </source>
</reference>
<name>A0A1Z4C2B7_9GAMM</name>
<evidence type="ECO:0000256" key="1">
    <source>
        <dbReference type="ARBA" id="ARBA00001933"/>
    </source>
</evidence>
<dbReference type="GO" id="GO:0046656">
    <property type="term" value="P:folic acid biosynthetic process"/>
    <property type="evidence" value="ECO:0007669"/>
    <property type="project" value="UniProtKB-KW"/>
</dbReference>
<evidence type="ECO:0000256" key="4">
    <source>
        <dbReference type="ARBA" id="ARBA00022898"/>
    </source>
</evidence>
<comment type="cofactor">
    <cofactor evidence="1 14">
        <name>pyridoxal 5'-phosphate</name>
        <dbReference type="ChEBI" id="CHEBI:597326"/>
    </cofactor>
</comment>
<evidence type="ECO:0000256" key="12">
    <source>
        <dbReference type="NCBIfam" id="TIGR03461"/>
    </source>
</evidence>
<evidence type="ECO:0000256" key="7">
    <source>
        <dbReference type="ARBA" id="ARBA00035633"/>
    </source>
</evidence>
<gene>
    <name evidence="15" type="ORF">CEK71_17185</name>
</gene>
<dbReference type="PROSITE" id="PS00770">
    <property type="entry name" value="AA_TRANSFER_CLASS_4"/>
    <property type="match status" value="1"/>
</dbReference>
<dbReference type="AlphaFoldDB" id="A0A1Z4C2B7"/>
<dbReference type="OrthoDB" id="9805628at2"/>
<dbReference type="CDD" id="cd01559">
    <property type="entry name" value="ADCL_like"/>
    <property type="match status" value="1"/>
</dbReference>
<comment type="catalytic activity">
    <reaction evidence="9">
        <text>4-amino-4-deoxychorismate = 4-aminobenzoate + pyruvate + H(+)</text>
        <dbReference type="Rhea" id="RHEA:16201"/>
        <dbReference type="ChEBI" id="CHEBI:15361"/>
        <dbReference type="ChEBI" id="CHEBI:15378"/>
        <dbReference type="ChEBI" id="CHEBI:17836"/>
        <dbReference type="ChEBI" id="CHEBI:58406"/>
        <dbReference type="EC" id="4.1.3.38"/>
    </reaction>
</comment>
<keyword evidence="6 15" id="KW-0456">Lyase</keyword>
<dbReference type="InterPro" id="IPR001544">
    <property type="entry name" value="Aminotrans_IV"/>
</dbReference>
<dbReference type="FunFam" id="3.20.10.10:FF:000002">
    <property type="entry name" value="D-alanine aminotransferase"/>
    <property type="match status" value="1"/>
</dbReference>
<evidence type="ECO:0000256" key="11">
    <source>
        <dbReference type="ARBA" id="ARBA00069174"/>
    </source>
</evidence>
<dbReference type="SUPFAM" id="SSF56752">
    <property type="entry name" value="D-aminoacid aminotransferase-like PLP-dependent enzymes"/>
    <property type="match status" value="1"/>
</dbReference>
<dbReference type="InterPro" id="IPR018300">
    <property type="entry name" value="Aminotrans_IV_CS"/>
</dbReference>
<dbReference type="InterPro" id="IPR043132">
    <property type="entry name" value="BCAT-like_C"/>
</dbReference>
<dbReference type="InterPro" id="IPR036038">
    <property type="entry name" value="Aminotransferase-like"/>
</dbReference>
<dbReference type="NCBIfam" id="TIGR03461">
    <property type="entry name" value="pabC_Proteo"/>
    <property type="match status" value="1"/>
</dbReference>
<dbReference type="GO" id="GO:0005829">
    <property type="term" value="C:cytosol"/>
    <property type="evidence" value="ECO:0007669"/>
    <property type="project" value="TreeGrafter"/>
</dbReference>
<accession>A0A1Z4C2B7</accession>
<dbReference type="PANTHER" id="PTHR42743:SF2">
    <property type="entry name" value="AMINODEOXYCHORISMATE LYASE"/>
    <property type="match status" value="1"/>
</dbReference>
<dbReference type="Gene3D" id="3.20.10.10">
    <property type="entry name" value="D-amino Acid Aminotransferase, subunit A, domain 2"/>
    <property type="match status" value="1"/>
</dbReference>
<evidence type="ECO:0000256" key="9">
    <source>
        <dbReference type="ARBA" id="ARBA00049529"/>
    </source>
</evidence>
<evidence type="ECO:0000256" key="5">
    <source>
        <dbReference type="ARBA" id="ARBA00022909"/>
    </source>
</evidence>
<evidence type="ECO:0000256" key="2">
    <source>
        <dbReference type="ARBA" id="ARBA00009320"/>
    </source>
</evidence>
<dbReference type="RefSeq" id="WP_088620530.1">
    <property type="nucleotide sequence ID" value="NZ_CP022129.1"/>
</dbReference>
<evidence type="ECO:0000313" key="16">
    <source>
        <dbReference type="Proteomes" id="UP000197019"/>
    </source>
</evidence>
<evidence type="ECO:0000313" key="15">
    <source>
        <dbReference type="EMBL" id="ASF47660.1"/>
    </source>
</evidence>
<evidence type="ECO:0000256" key="10">
    <source>
        <dbReference type="ARBA" id="ARBA00054027"/>
    </source>
</evidence>